<dbReference type="GO" id="GO:0005737">
    <property type="term" value="C:cytoplasm"/>
    <property type="evidence" value="ECO:0007669"/>
    <property type="project" value="UniProtKB-SubCell"/>
</dbReference>
<dbReference type="Proteomes" id="UP000012046">
    <property type="component" value="Unassembled WGS sequence"/>
</dbReference>
<dbReference type="InterPro" id="IPR003442">
    <property type="entry name" value="T6A_TsaE"/>
</dbReference>
<evidence type="ECO:0000256" key="3">
    <source>
        <dbReference type="ARBA" id="ARBA00019010"/>
    </source>
</evidence>
<dbReference type="PANTHER" id="PTHR33540:SF2">
    <property type="entry name" value="TRNA THREONYLCARBAMOYLADENOSINE BIOSYNTHESIS PROTEIN TSAE"/>
    <property type="match status" value="1"/>
</dbReference>
<dbReference type="Gene3D" id="3.40.50.300">
    <property type="entry name" value="P-loop containing nucleotide triphosphate hydrolases"/>
    <property type="match status" value="1"/>
</dbReference>
<keyword evidence="6" id="KW-0479">Metal-binding</keyword>
<organism evidence="11 12">
    <name type="scientific">Alishewanella jeotgali KCTC 22429</name>
    <dbReference type="NCBI Taxonomy" id="1129374"/>
    <lineage>
        <taxon>Bacteria</taxon>
        <taxon>Pseudomonadati</taxon>
        <taxon>Pseudomonadota</taxon>
        <taxon>Gammaproteobacteria</taxon>
        <taxon>Alteromonadales</taxon>
        <taxon>Alteromonadaceae</taxon>
        <taxon>Alishewanella</taxon>
    </lineage>
</organism>
<evidence type="ECO:0000313" key="11">
    <source>
        <dbReference type="EMBL" id="EHR40236.1"/>
    </source>
</evidence>
<dbReference type="RefSeq" id="WP_008951216.1">
    <property type="nucleotide sequence ID" value="NZ_AHTH01000043.1"/>
</dbReference>
<evidence type="ECO:0000256" key="9">
    <source>
        <dbReference type="ARBA" id="ARBA00022842"/>
    </source>
</evidence>
<dbReference type="CDD" id="cd02019">
    <property type="entry name" value="NK"/>
    <property type="match status" value="1"/>
</dbReference>
<keyword evidence="4" id="KW-0963">Cytoplasm</keyword>
<comment type="subcellular location">
    <subcellularLocation>
        <location evidence="1">Cytoplasm</location>
    </subcellularLocation>
</comment>
<comment type="caution">
    <text evidence="11">The sequence shown here is derived from an EMBL/GenBank/DDBJ whole genome shotgun (WGS) entry which is preliminary data.</text>
</comment>
<protein>
    <recommendedName>
        <fullName evidence="3">tRNA threonylcarbamoyladenosine biosynthesis protein TsaE</fullName>
    </recommendedName>
    <alternativeName>
        <fullName evidence="10">t(6)A37 threonylcarbamoyladenosine biosynthesis protein TsaE</fullName>
    </alternativeName>
</protein>
<name>H3ZGQ8_9ALTE</name>
<dbReference type="SUPFAM" id="SSF52540">
    <property type="entry name" value="P-loop containing nucleoside triphosphate hydrolases"/>
    <property type="match status" value="1"/>
</dbReference>
<dbReference type="FunFam" id="3.40.50.300:FF:000406">
    <property type="entry name" value="tRNA (N6-adenosine(37)-N6)-threonylcarbamoyltransferase complex ATPase TsaE"/>
    <property type="match status" value="1"/>
</dbReference>
<keyword evidence="5" id="KW-0819">tRNA processing</keyword>
<sequence>MSSYVVQLPSEQATLAFAAKLAAQLQGGMVVFLQGSLGAGKTTFCRGLIQALGHQGAVKSPTYTLVEPYQLADLQVYHFDLYRLHDAEELEFMGIRDYFNQQSLCLIEWPERGEGFLPLPDLRIQLTQQGELRILQLTAASQPGSKIITILTDNEKN</sequence>
<dbReference type="STRING" id="1129374.AJE_12788"/>
<dbReference type="NCBIfam" id="TIGR00150">
    <property type="entry name" value="T6A_YjeE"/>
    <property type="match status" value="1"/>
</dbReference>
<evidence type="ECO:0000256" key="6">
    <source>
        <dbReference type="ARBA" id="ARBA00022723"/>
    </source>
</evidence>
<evidence type="ECO:0000256" key="2">
    <source>
        <dbReference type="ARBA" id="ARBA00007599"/>
    </source>
</evidence>
<keyword evidence="12" id="KW-1185">Reference proteome</keyword>
<dbReference type="PATRIC" id="fig|1129374.4.peg.2538"/>
<gene>
    <name evidence="11" type="ORF">AJE_12788</name>
</gene>
<accession>H3ZGQ8</accession>
<dbReference type="GO" id="GO:0002949">
    <property type="term" value="P:tRNA threonylcarbamoyladenosine modification"/>
    <property type="evidence" value="ECO:0007669"/>
    <property type="project" value="InterPro"/>
</dbReference>
<keyword evidence="8" id="KW-0067">ATP-binding</keyword>
<evidence type="ECO:0000256" key="8">
    <source>
        <dbReference type="ARBA" id="ARBA00022840"/>
    </source>
</evidence>
<evidence type="ECO:0000256" key="5">
    <source>
        <dbReference type="ARBA" id="ARBA00022694"/>
    </source>
</evidence>
<evidence type="ECO:0000256" key="10">
    <source>
        <dbReference type="ARBA" id="ARBA00032441"/>
    </source>
</evidence>
<evidence type="ECO:0000256" key="1">
    <source>
        <dbReference type="ARBA" id="ARBA00004496"/>
    </source>
</evidence>
<keyword evidence="7" id="KW-0547">Nucleotide-binding</keyword>
<dbReference type="PANTHER" id="PTHR33540">
    <property type="entry name" value="TRNA THREONYLCARBAMOYLADENOSINE BIOSYNTHESIS PROTEIN TSAE"/>
    <property type="match status" value="1"/>
</dbReference>
<keyword evidence="9" id="KW-0460">Magnesium</keyword>
<dbReference type="GO" id="GO:0046872">
    <property type="term" value="F:metal ion binding"/>
    <property type="evidence" value="ECO:0007669"/>
    <property type="project" value="UniProtKB-KW"/>
</dbReference>
<reference evidence="11 12" key="1">
    <citation type="journal article" date="2012" name="J. Bacteriol.">
        <title>Genome Sequence of Extracellular-Protease-Producing Alishewanella jeotgali Isolated from Traditional Korean Fermented Seafood.</title>
        <authorList>
            <person name="Jung J."/>
            <person name="Chun J."/>
            <person name="Park W."/>
        </authorList>
    </citation>
    <scope>NUCLEOTIDE SEQUENCE [LARGE SCALE GENOMIC DNA]</scope>
    <source>
        <strain evidence="11 12">KCTC 22429</strain>
    </source>
</reference>
<comment type="similarity">
    <text evidence="2">Belongs to the TsaE family.</text>
</comment>
<evidence type="ECO:0000313" key="12">
    <source>
        <dbReference type="Proteomes" id="UP000012046"/>
    </source>
</evidence>
<evidence type="ECO:0000256" key="4">
    <source>
        <dbReference type="ARBA" id="ARBA00022490"/>
    </source>
</evidence>
<dbReference type="Pfam" id="PF02367">
    <property type="entry name" value="TsaE"/>
    <property type="match status" value="1"/>
</dbReference>
<evidence type="ECO:0000256" key="7">
    <source>
        <dbReference type="ARBA" id="ARBA00022741"/>
    </source>
</evidence>
<dbReference type="AlphaFoldDB" id="H3ZGQ8"/>
<dbReference type="EMBL" id="AHTH01000043">
    <property type="protein sequence ID" value="EHR40236.1"/>
    <property type="molecule type" value="Genomic_DNA"/>
</dbReference>
<dbReference type="eggNOG" id="COG0802">
    <property type="taxonomic scope" value="Bacteria"/>
</dbReference>
<dbReference type="GO" id="GO:0005524">
    <property type="term" value="F:ATP binding"/>
    <property type="evidence" value="ECO:0007669"/>
    <property type="project" value="UniProtKB-KW"/>
</dbReference>
<dbReference type="InterPro" id="IPR027417">
    <property type="entry name" value="P-loop_NTPase"/>
</dbReference>
<proteinExistence type="inferred from homology"/>